<dbReference type="GO" id="GO:0035556">
    <property type="term" value="P:intracellular signal transduction"/>
    <property type="evidence" value="ECO:0007669"/>
    <property type="project" value="TreeGrafter"/>
</dbReference>
<feature type="region of interest" description="Disordered" evidence="4">
    <location>
        <begin position="513"/>
        <end position="576"/>
    </location>
</feature>
<gene>
    <name evidence="6" type="ORF">TPSB3V08_LOCUS5815</name>
</gene>
<keyword evidence="1 3" id="KW-0547">Nucleotide-binding</keyword>
<dbReference type="PROSITE" id="PS00107">
    <property type="entry name" value="PROTEIN_KINASE_ATP"/>
    <property type="match status" value="1"/>
</dbReference>
<evidence type="ECO:0000259" key="5">
    <source>
        <dbReference type="PROSITE" id="PS50011"/>
    </source>
</evidence>
<feature type="compositionally biased region" description="Basic and acidic residues" evidence="4">
    <location>
        <begin position="549"/>
        <end position="560"/>
    </location>
</feature>
<feature type="binding site" evidence="3">
    <location>
        <position position="86"/>
    </location>
    <ligand>
        <name>ATP</name>
        <dbReference type="ChEBI" id="CHEBI:30616"/>
    </ligand>
</feature>
<dbReference type="Gene3D" id="1.10.510.10">
    <property type="entry name" value="Transferase(Phosphotransferase) domain 1"/>
    <property type="match status" value="1"/>
</dbReference>
<feature type="compositionally biased region" description="Polar residues" evidence="4">
    <location>
        <begin position="718"/>
        <end position="739"/>
    </location>
</feature>
<dbReference type="Pfam" id="PF00069">
    <property type="entry name" value="Pkinase"/>
    <property type="match status" value="2"/>
</dbReference>
<dbReference type="InterPro" id="IPR000719">
    <property type="entry name" value="Prot_kinase_dom"/>
</dbReference>
<dbReference type="SMART" id="SM00220">
    <property type="entry name" value="S_TKc"/>
    <property type="match status" value="1"/>
</dbReference>
<dbReference type="CDD" id="cd14339">
    <property type="entry name" value="UBA_SNRK"/>
    <property type="match status" value="1"/>
</dbReference>
<evidence type="ECO:0000256" key="4">
    <source>
        <dbReference type="SAM" id="MobiDB-lite"/>
    </source>
</evidence>
<dbReference type="AlphaFoldDB" id="A0A7R9D397"/>
<name>A0A7R9D397_TIMPO</name>
<feature type="region of interest" description="Disordered" evidence="4">
    <location>
        <begin position="712"/>
        <end position="876"/>
    </location>
</feature>
<dbReference type="GO" id="GO:0004674">
    <property type="term" value="F:protein serine/threonine kinase activity"/>
    <property type="evidence" value="ECO:0007669"/>
    <property type="project" value="TreeGrafter"/>
</dbReference>
<dbReference type="SUPFAM" id="SSF56112">
    <property type="entry name" value="Protein kinase-like (PK-like)"/>
    <property type="match status" value="1"/>
</dbReference>
<feature type="domain" description="Protein kinase" evidence="5">
    <location>
        <begin position="57"/>
        <end position="367"/>
    </location>
</feature>
<reference evidence="6" key="1">
    <citation type="submission" date="2020-11" db="EMBL/GenBank/DDBJ databases">
        <authorList>
            <person name="Tran Van P."/>
        </authorList>
    </citation>
    <scope>NUCLEOTIDE SEQUENCE</scope>
</reference>
<keyword evidence="2 3" id="KW-0067">ATP-binding</keyword>
<accession>A0A7R9D397</accession>
<dbReference type="PROSITE" id="PS50011">
    <property type="entry name" value="PROTEIN_KINASE_DOM"/>
    <property type="match status" value="1"/>
</dbReference>
<dbReference type="PROSITE" id="PS00108">
    <property type="entry name" value="PROTEIN_KINASE_ST"/>
    <property type="match status" value="1"/>
</dbReference>
<evidence type="ECO:0000313" key="6">
    <source>
        <dbReference type="EMBL" id="CAD7407301.1"/>
    </source>
</evidence>
<feature type="compositionally biased region" description="Gly residues" evidence="4">
    <location>
        <begin position="798"/>
        <end position="812"/>
    </location>
</feature>
<organism evidence="6">
    <name type="scientific">Timema poppense</name>
    <name type="common">Walking stick</name>
    <dbReference type="NCBI Taxonomy" id="170557"/>
    <lineage>
        <taxon>Eukaryota</taxon>
        <taxon>Metazoa</taxon>
        <taxon>Ecdysozoa</taxon>
        <taxon>Arthropoda</taxon>
        <taxon>Hexapoda</taxon>
        <taxon>Insecta</taxon>
        <taxon>Pterygota</taxon>
        <taxon>Neoptera</taxon>
        <taxon>Polyneoptera</taxon>
        <taxon>Phasmatodea</taxon>
        <taxon>Timematodea</taxon>
        <taxon>Timematoidea</taxon>
        <taxon>Timematidae</taxon>
        <taxon>Timema</taxon>
    </lineage>
</organism>
<dbReference type="GO" id="GO:0005524">
    <property type="term" value="F:ATP binding"/>
    <property type="evidence" value="ECO:0007669"/>
    <property type="project" value="UniProtKB-UniRule"/>
</dbReference>
<dbReference type="EMBL" id="OD003218">
    <property type="protein sequence ID" value="CAD7407301.1"/>
    <property type="molecule type" value="Genomic_DNA"/>
</dbReference>
<evidence type="ECO:0000256" key="2">
    <source>
        <dbReference type="ARBA" id="ARBA00022840"/>
    </source>
</evidence>
<protein>
    <recommendedName>
        <fullName evidence="5">Protein kinase domain-containing protein</fullName>
    </recommendedName>
</protein>
<proteinExistence type="predicted"/>
<feature type="compositionally biased region" description="Pro residues" evidence="4">
    <location>
        <begin position="623"/>
        <end position="635"/>
    </location>
</feature>
<dbReference type="InterPro" id="IPR011009">
    <property type="entry name" value="Kinase-like_dom_sf"/>
</dbReference>
<dbReference type="PANTHER" id="PTHR24346:SF45">
    <property type="entry name" value="PROTEIN KINASE DOMAIN-CONTAINING PROTEIN"/>
    <property type="match status" value="1"/>
</dbReference>
<feature type="region of interest" description="Disordered" evidence="4">
    <location>
        <begin position="611"/>
        <end position="635"/>
    </location>
</feature>
<dbReference type="GO" id="GO:0005737">
    <property type="term" value="C:cytoplasm"/>
    <property type="evidence" value="ECO:0007669"/>
    <property type="project" value="TreeGrafter"/>
</dbReference>
<dbReference type="CDD" id="cd14074">
    <property type="entry name" value="STKc_SNRK"/>
    <property type="match status" value="1"/>
</dbReference>
<dbReference type="InterPro" id="IPR008271">
    <property type="entry name" value="Ser/Thr_kinase_AS"/>
</dbReference>
<dbReference type="InterPro" id="IPR017441">
    <property type="entry name" value="Protein_kinase_ATP_BS"/>
</dbReference>
<sequence length="1152" mass="126043">METVLSTHRRGALTNVLSMLDSCFRAMKPFIIGEVPKTMMHRGSGRNTYDGKIAGLYDLEETLGRGHFAVVKLARHVFTGEKVAVKVIDKSKLDEVSRSHLFQECHAYKAGMSKHRLLLATELVLTKSNRSDQIEVRCMKLVQHPNVVRLYEVIDTQTKLYLILELGDGGDLYDYIMRHDAGLGEDKAREYFRQIVRAISYCHRLHVVHRDLKPENVVFFERLGMVKLTDFGFSNRFNPGQKLETSCGSLAYSAPEILLGDSYDAPAVVVVARIETGPTGISPGVPLTLSTPVLDVWSLGVILYMLVCGQAPFQEANDSETLTMIMDCKYTIPVHVSDACKRLIARMLVREPEKRASLEQIALDAWLGEDNTQPADFLPLISREHVSDDDHALIIQKMANGNIASKEEILEALDKNEYNHITATYFLLAERKLRAHRQEQAQQRMRLGQGSADAGQLTPGKPYLKIENSLLEEQDSPTTVNQSLLTVSRTPGDVSQNYRARKCSIVQEEEDEDDINTCSGREELVPPHGSLNRRGSRSEGKLNLALQERLAESERRKDKVPVSAQGTKDDGVRSKLVPHGLPATGGWMSPSIRATPVSAAHDTRSRPTIVTNKWRPSFGQPPSSKPPAHLPVSKPPSLVPSLARTNVIITTTSIITESSTISIPIKSSPVNPEPPLLPKYKTMPSPTRPMHSVLSTPQLALNEIFEEGDGGVCGEMVGQQSSPRGFISRQQSQSRTASYEQRRSKFHKARTASCSSSDASDDDSESRKKRAHKLSSTGKSLSQRRDSHDDSSDSQDPGGSGGTGGGSGGGGTHASSAECSGGPTSTQVGVSEGSRTSGSGAGSGRQCTGVVQNPPLGRRHRTGRRRSGETRLRESQSLNRITEVQEAEHTVVQTIHAHSVITSAPISLVRSTSSSSPKIRGFGARLLQSWSLTSSKKCVVLEEKSNLPVANTSGCNSLQIGKSLSKGDCNNIKVPTNCIIDGPELVAIHGRTTCAGHKGIMTGSMTCSAEEKENFCKTSKTKVVREKQNNEGSSKKVRLLGRYFQVHKKLCLPLPGFFSRGRLYKAQSCGSIVRDRVTTPPAASLLPCGDDRWHTLANKNQGLEENRKRMSNGVVNNVGTFGEDEVALRVTHSSLMSSDRMKPRSGDWAKCV</sequence>
<evidence type="ECO:0000256" key="3">
    <source>
        <dbReference type="PROSITE-ProRule" id="PRU10141"/>
    </source>
</evidence>
<evidence type="ECO:0000256" key="1">
    <source>
        <dbReference type="ARBA" id="ARBA00022741"/>
    </source>
</evidence>
<dbReference type="PANTHER" id="PTHR24346">
    <property type="entry name" value="MAP/MICROTUBULE AFFINITY-REGULATING KINASE"/>
    <property type="match status" value="1"/>
</dbReference>